<feature type="non-terminal residue" evidence="1">
    <location>
        <position position="56"/>
    </location>
</feature>
<gene>
    <name evidence="1" type="ORF">KGA66_10275</name>
</gene>
<dbReference type="Proteomes" id="UP000677913">
    <property type="component" value="Unassembled WGS sequence"/>
</dbReference>
<dbReference type="EMBL" id="JAGSXH010000026">
    <property type="protein sequence ID" value="MBS2963433.1"/>
    <property type="molecule type" value="Genomic_DNA"/>
</dbReference>
<evidence type="ECO:0000313" key="2">
    <source>
        <dbReference type="Proteomes" id="UP000677913"/>
    </source>
</evidence>
<organism evidence="1 2">
    <name type="scientific">Actinocrinis puniceicyclus</name>
    <dbReference type="NCBI Taxonomy" id="977794"/>
    <lineage>
        <taxon>Bacteria</taxon>
        <taxon>Bacillati</taxon>
        <taxon>Actinomycetota</taxon>
        <taxon>Actinomycetes</taxon>
        <taxon>Catenulisporales</taxon>
        <taxon>Actinospicaceae</taxon>
        <taxon>Actinocrinis</taxon>
    </lineage>
</organism>
<evidence type="ECO:0000313" key="1">
    <source>
        <dbReference type="EMBL" id="MBS2963433.1"/>
    </source>
</evidence>
<protein>
    <submittedName>
        <fullName evidence="1">DUF899 family protein</fullName>
    </submittedName>
</protein>
<dbReference type="InterPro" id="IPR010296">
    <property type="entry name" value="DUF899_thioredox"/>
</dbReference>
<dbReference type="AlphaFoldDB" id="A0A8J7WJH2"/>
<proteinExistence type="predicted"/>
<dbReference type="Pfam" id="PF05988">
    <property type="entry name" value="DUF899"/>
    <property type="match status" value="1"/>
</dbReference>
<reference evidence="1" key="1">
    <citation type="submission" date="2021-04" db="EMBL/GenBank/DDBJ databases">
        <title>Genome based classification of Actinospica acidithermotolerans sp. nov., an actinobacterium isolated from an Indonesian hot spring.</title>
        <authorList>
            <person name="Kusuma A.B."/>
            <person name="Putra K.E."/>
            <person name="Nafisah S."/>
            <person name="Loh J."/>
            <person name="Nouioui I."/>
            <person name="Goodfellow M."/>
        </authorList>
    </citation>
    <scope>NUCLEOTIDE SEQUENCE</scope>
    <source>
        <strain evidence="1">DSM 45618</strain>
    </source>
</reference>
<accession>A0A8J7WJH2</accession>
<comment type="caution">
    <text evidence="1">The sequence shown here is derived from an EMBL/GenBank/DDBJ whole genome shotgun (WGS) entry which is preliminary data.</text>
</comment>
<name>A0A8J7WJH2_9ACTN</name>
<sequence>MGLPQVVSREQWVEARRQLLLREKELTRARDALNADRRRLPMVRIDKPYVFEAVSY</sequence>
<keyword evidence="2" id="KW-1185">Reference proteome</keyword>
<dbReference type="RefSeq" id="WP_211467138.1">
    <property type="nucleotide sequence ID" value="NZ_JAGSXH010000026.1"/>
</dbReference>